<dbReference type="CDD" id="cd00371">
    <property type="entry name" value="HMA"/>
    <property type="match status" value="2"/>
</dbReference>
<dbReference type="GO" id="GO:0046872">
    <property type="term" value="F:metal ion binding"/>
    <property type="evidence" value="ECO:0007669"/>
    <property type="project" value="InterPro"/>
</dbReference>
<feature type="compositionally biased region" description="Gly residues" evidence="1">
    <location>
        <begin position="299"/>
        <end position="311"/>
    </location>
</feature>
<dbReference type="InParanoid" id="A0A059ABY3"/>
<dbReference type="OMA" id="CINQFEG"/>
<accession>A0A059ABY3</accession>
<dbReference type="STRING" id="71139.A0A059ABY3"/>
<dbReference type="EMBL" id="KK198762">
    <property type="protein sequence ID" value="KCW51343.1"/>
    <property type="molecule type" value="Genomic_DNA"/>
</dbReference>
<dbReference type="InterPro" id="IPR036163">
    <property type="entry name" value="HMA_dom_sf"/>
</dbReference>
<dbReference type="PANTHER" id="PTHR46413:SF2">
    <property type="entry name" value="HEAVY METAL-ASSOCIATED ISOPRENYLATED PLANT PROTEIN 3"/>
    <property type="match status" value="1"/>
</dbReference>
<dbReference type="SUPFAM" id="SSF55008">
    <property type="entry name" value="HMA, heavy metal-associated domain"/>
    <property type="match status" value="2"/>
</dbReference>
<feature type="region of interest" description="Disordered" evidence="1">
    <location>
        <begin position="27"/>
        <end position="110"/>
    </location>
</feature>
<feature type="compositionally biased region" description="Basic and acidic residues" evidence="1">
    <location>
        <begin position="282"/>
        <end position="298"/>
    </location>
</feature>
<feature type="compositionally biased region" description="Basic and acidic residues" evidence="1">
    <location>
        <begin position="326"/>
        <end position="336"/>
    </location>
</feature>
<dbReference type="InterPro" id="IPR044594">
    <property type="entry name" value="HIPP01/3/5/6"/>
</dbReference>
<protein>
    <recommendedName>
        <fullName evidence="2">HMA domain-containing protein</fullName>
    </recommendedName>
</protein>
<dbReference type="FunCoup" id="A0A059ABY3">
    <property type="interactions" value="162"/>
</dbReference>
<proteinExistence type="predicted"/>
<feature type="compositionally biased region" description="Basic and acidic residues" evidence="1">
    <location>
        <begin position="205"/>
        <end position="221"/>
    </location>
</feature>
<dbReference type="PANTHER" id="PTHR46413">
    <property type="entry name" value="HEAVY METAL-ASSOCIATED ISOPRENYLATED PLANT PROTEIN 6"/>
    <property type="match status" value="1"/>
</dbReference>
<dbReference type="Gene3D" id="3.30.70.100">
    <property type="match status" value="2"/>
</dbReference>
<dbReference type="PROSITE" id="PS50846">
    <property type="entry name" value="HMA_2"/>
    <property type="match status" value="2"/>
</dbReference>
<sequence length="390" mass="41967">MMCMMCMMHGARARAMPIHPTAIATSVATTPPFRKPKCSLARYKNHPRTESTGTSSSLDPPILSSESRSSARPQAKPESPRMGKKKGNKGGGDAKQEAKSKGGEVENKKKEGEDGFTVVLKMDMHCGGCADKIVKRAKNVKGVEKAKAEWEANKLTVRGEMDPWELREELEGKTKKKVEVVSPQLPKKDKDKDKDSKSSASPDGNNKKAKDKKAEDKKPKEPPVSTAVLKLELHCAGCIDKIYKTATKVKGVQNIQFDKEKDLVAVTGTMDAKALMESLKEKMKRPVEAVQPKKDKDGGGGGGGGGSGGEGGGKKNKKGGGNAGKEGGDDGGHDGVEESYGIPGEYFGGSRMEYYGLPPGYGYNYAYMYGNHLHAPQMFSDENPNACHIM</sequence>
<name>A0A059ABY3_EUCGR</name>
<feature type="region of interest" description="Disordered" evidence="1">
    <location>
        <begin position="282"/>
        <end position="337"/>
    </location>
</feature>
<feature type="region of interest" description="Disordered" evidence="1">
    <location>
        <begin position="174"/>
        <end position="223"/>
    </location>
</feature>
<dbReference type="Pfam" id="PF00403">
    <property type="entry name" value="HMA"/>
    <property type="match status" value="2"/>
</dbReference>
<evidence type="ECO:0000313" key="3">
    <source>
        <dbReference type="EMBL" id="KCW51343.1"/>
    </source>
</evidence>
<dbReference type="Gramene" id="KCW51343">
    <property type="protein sequence ID" value="KCW51343"/>
    <property type="gene ID" value="EUGRSUZ_J00894"/>
</dbReference>
<feature type="compositionally biased region" description="Polar residues" evidence="1">
    <location>
        <begin position="50"/>
        <end position="72"/>
    </location>
</feature>
<gene>
    <name evidence="3" type="ORF">EUGRSUZ_J00894</name>
</gene>
<dbReference type="InterPro" id="IPR006121">
    <property type="entry name" value="HMA_dom"/>
</dbReference>
<dbReference type="AlphaFoldDB" id="A0A059ABY3"/>
<dbReference type="eggNOG" id="KOG1603">
    <property type="taxonomic scope" value="Eukaryota"/>
</dbReference>
<feature type="compositionally biased region" description="Basic and acidic residues" evidence="1">
    <location>
        <begin position="186"/>
        <end position="197"/>
    </location>
</feature>
<feature type="domain" description="HMA" evidence="2">
    <location>
        <begin position="224"/>
        <end position="287"/>
    </location>
</feature>
<organism evidence="3">
    <name type="scientific">Eucalyptus grandis</name>
    <name type="common">Flooded gum</name>
    <dbReference type="NCBI Taxonomy" id="71139"/>
    <lineage>
        <taxon>Eukaryota</taxon>
        <taxon>Viridiplantae</taxon>
        <taxon>Streptophyta</taxon>
        <taxon>Embryophyta</taxon>
        <taxon>Tracheophyta</taxon>
        <taxon>Spermatophyta</taxon>
        <taxon>Magnoliopsida</taxon>
        <taxon>eudicotyledons</taxon>
        <taxon>Gunneridae</taxon>
        <taxon>Pentapetalae</taxon>
        <taxon>rosids</taxon>
        <taxon>malvids</taxon>
        <taxon>Myrtales</taxon>
        <taxon>Myrtaceae</taxon>
        <taxon>Myrtoideae</taxon>
        <taxon>Eucalypteae</taxon>
        <taxon>Eucalyptus</taxon>
    </lineage>
</organism>
<evidence type="ECO:0000259" key="2">
    <source>
        <dbReference type="PROSITE" id="PS50846"/>
    </source>
</evidence>
<feature type="compositionally biased region" description="Basic and acidic residues" evidence="1">
    <location>
        <begin position="92"/>
        <end position="110"/>
    </location>
</feature>
<feature type="domain" description="HMA" evidence="2">
    <location>
        <begin position="115"/>
        <end position="182"/>
    </location>
</feature>
<reference evidence="3" key="1">
    <citation type="submission" date="2013-07" db="EMBL/GenBank/DDBJ databases">
        <title>The genome of Eucalyptus grandis.</title>
        <authorList>
            <person name="Schmutz J."/>
            <person name="Hayes R."/>
            <person name="Myburg A."/>
            <person name="Tuskan G."/>
            <person name="Grattapaglia D."/>
            <person name="Rokhsar D.S."/>
        </authorList>
    </citation>
    <scope>NUCLEOTIDE SEQUENCE</scope>
    <source>
        <tissue evidence="3">Leaf extractions</tissue>
    </source>
</reference>
<evidence type="ECO:0000256" key="1">
    <source>
        <dbReference type="SAM" id="MobiDB-lite"/>
    </source>
</evidence>